<evidence type="ECO:0000313" key="2">
    <source>
        <dbReference type="Proteomes" id="UP000704712"/>
    </source>
</evidence>
<organism evidence="1 2">
    <name type="scientific">Phytophthora infestans</name>
    <name type="common">Potato late blight agent</name>
    <name type="synonym">Botrytis infestans</name>
    <dbReference type="NCBI Taxonomy" id="4787"/>
    <lineage>
        <taxon>Eukaryota</taxon>
        <taxon>Sar</taxon>
        <taxon>Stramenopiles</taxon>
        <taxon>Oomycota</taxon>
        <taxon>Peronosporomycetes</taxon>
        <taxon>Peronosporales</taxon>
        <taxon>Peronosporaceae</taxon>
        <taxon>Phytophthora</taxon>
    </lineage>
</organism>
<name>A0A8S9U434_PHYIN</name>
<reference evidence="1" key="1">
    <citation type="submission" date="2020-03" db="EMBL/GenBank/DDBJ databases">
        <title>Hybrid Assembly of Korean Phytophthora infestans isolates.</title>
        <authorList>
            <person name="Prokchorchik M."/>
            <person name="Lee Y."/>
            <person name="Seo J."/>
            <person name="Cho J.-H."/>
            <person name="Park Y.-E."/>
            <person name="Jang D.-C."/>
            <person name="Im J.-S."/>
            <person name="Choi J.-G."/>
            <person name="Park H.-J."/>
            <person name="Lee G.-B."/>
            <person name="Lee Y.-G."/>
            <person name="Hong S.-Y."/>
            <person name="Cho K."/>
            <person name="Sohn K.H."/>
        </authorList>
    </citation>
    <scope>NUCLEOTIDE SEQUENCE</scope>
    <source>
        <strain evidence="1">KR_2_A2</strain>
    </source>
</reference>
<dbReference type="AlphaFoldDB" id="A0A8S9U434"/>
<comment type="caution">
    <text evidence="1">The sequence shown here is derived from an EMBL/GenBank/DDBJ whole genome shotgun (WGS) entry which is preliminary data.</text>
</comment>
<protein>
    <submittedName>
        <fullName evidence="1">Uncharacterized protein</fullName>
    </submittedName>
</protein>
<feature type="non-terminal residue" evidence="1">
    <location>
        <position position="262"/>
    </location>
</feature>
<proteinExistence type="predicted"/>
<evidence type="ECO:0000313" key="1">
    <source>
        <dbReference type="EMBL" id="KAF4132988.1"/>
    </source>
</evidence>
<gene>
    <name evidence="1" type="ORF">GN958_ATG17744</name>
</gene>
<accession>A0A8S9U434</accession>
<dbReference type="Proteomes" id="UP000704712">
    <property type="component" value="Unassembled WGS sequence"/>
</dbReference>
<sequence>FPLLLAAIIHYEQHLRSTLCPNHPIFKARVFSDNELLDKQQGATVLAIGDPPNSKQVSELRELVTNLHKEINQLKEVMSVKLPSKVAQKVVNELQQHFVVSIHDIDSRMADLRASMIVKFRNAMHPIQKLLQLATLLWLVSIVSGVQLSGVMVSSHMLFLKIEIFRLLQTLGFVLTDRSASITISNQSTKCGTSRLRTLMQHLEQIAKDAGAQADDVNNLFDTVFAEILSQLYTVTPKRAEDVSCGTEYNRPTQYQRRQQST</sequence>
<dbReference type="EMBL" id="JAACNO010002467">
    <property type="protein sequence ID" value="KAF4132988.1"/>
    <property type="molecule type" value="Genomic_DNA"/>
</dbReference>